<dbReference type="Pfam" id="PF02742">
    <property type="entry name" value="Fe_dep_repr_C"/>
    <property type="match status" value="1"/>
</dbReference>
<dbReference type="GO" id="GO:0046914">
    <property type="term" value="F:transition metal ion binding"/>
    <property type="evidence" value="ECO:0007669"/>
    <property type="project" value="InterPro"/>
</dbReference>
<dbReference type="PANTHER" id="PTHR33238">
    <property type="entry name" value="IRON (METAL) DEPENDENT REPRESSOR, DTXR FAMILY"/>
    <property type="match status" value="1"/>
</dbReference>
<evidence type="ECO:0000313" key="17">
    <source>
        <dbReference type="EMBL" id="QQB47573.1"/>
    </source>
</evidence>
<accession>A0A7T4EHN2</accession>
<name>A0A7T4EHN2_9CORY</name>
<dbReference type="InterPro" id="IPR022689">
    <property type="entry name" value="Iron_dep_repressor"/>
</dbReference>
<dbReference type="GO" id="GO:0003677">
    <property type="term" value="F:DNA binding"/>
    <property type="evidence" value="ECO:0007669"/>
    <property type="project" value="UniProtKB-KW"/>
</dbReference>
<dbReference type="SUPFAM" id="SSF50037">
    <property type="entry name" value="C-terminal domain of transcriptional repressors"/>
    <property type="match status" value="1"/>
</dbReference>
<dbReference type="SUPFAM" id="SSF47979">
    <property type="entry name" value="Iron-dependent repressor protein, dimerization domain"/>
    <property type="match status" value="1"/>
</dbReference>
<dbReference type="SMART" id="SM00529">
    <property type="entry name" value="HTH_DTXR"/>
    <property type="match status" value="1"/>
</dbReference>
<keyword evidence="5" id="KW-0963">Cytoplasm</keyword>
<reference evidence="17 18" key="1">
    <citation type="submission" date="2020-12" db="EMBL/GenBank/DDBJ databases">
        <title>FDA dAtabase for Regulatory Grade micrObial Sequences (FDA-ARGOS): Supporting development and validation of Infectious Disease Dx tests.</title>
        <authorList>
            <person name="Sproer C."/>
            <person name="Gronow S."/>
            <person name="Severitt S."/>
            <person name="Schroder I."/>
            <person name="Tallon L."/>
            <person name="Sadzewicz L."/>
            <person name="Zhao X."/>
            <person name="Boylan J."/>
            <person name="Ott S."/>
            <person name="Bowen H."/>
            <person name="Vavikolanu K."/>
            <person name="Mehta A."/>
            <person name="Aluvathingal J."/>
            <person name="Nadendla S."/>
            <person name="Lowell S."/>
            <person name="Myers T."/>
            <person name="Yan Y."/>
            <person name="Sichtig H."/>
        </authorList>
    </citation>
    <scope>NUCLEOTIDE SEQUENCE [LARGE SCALE GENOMIC DNA]</scope>
    <source>
        <strain evidence="17 18">FDAARGOS_1053</strain>
    </source>
</reference>
<dbReference type="SMART" id="SM00899">
    <property type="entry name" value="FeoA"/>
    <property type="match status" value="1"/>
</dbReference>
<evidence type="ECO:0000256" key="12">
    <source>
        <dbReference type="ARBA" id="ARBA00023211"/>
    </source>
</evidence>
<keyword evidence="8" id="KW-0805">Transcription regulation</keyword>
<evidence type="ECO:0000256" key="6">
    <source>
        <dbReference type="ARBA" id="ARBA00022491"/>
    </source>
</evidence>
<dbReference type="Gene3D" id="2.30.30.90">
    <property type="match status" value="1"/>
</dbReference>
<dbReference type="GO" id="GO:0045892">
    <property type="term" value="P:negative regulation of DNA-templated transcription"/>
    <property type="evidence" value="ECO:0007669"/>
    <property type="project" value="TreeGrafter"/>
</dbReference>
<evidence type="ECO:0000313" key="18">
    <source>
        <dbReference type="Proteomes" id="UP000596145"/>
    </source>
</evidence>
<evidence type="ECO:0000256" key="14">
    <source>
        <dbReference type="ARBA" id="ARBA00032618"/>
    </source>
</evidence>
<evidence type="ECO:0000256" key="1">
    <source>
        <dbReference type="ARBA" id="ARBA00004496"/>
    </source>
</evidence>
<proteinExistence type="inferred from homology"/>
<comment type="similarity">
    <text evidence="2">Belongs to the DtxR/MntR family.</text>
</comment>
<dbReference type="PANTHER" id="PTHR33238:SF11">
    <property type="entry name" value="TRANSCRIPTIONAL REGULATOR MNTR"/>
    <property type="match status" value="1"/>
</dbReference>
<dbReference type="GeneID" id="92760550"/>
<dbReference type="Pfam" id="PF04023">
    <property type="entry name" value="FeoA"/>
    <property type="match status" value="1"/>
</dbReference>
<dbReference type="PROSITE" id="PS50944">
    <property type="entry name" value="HTH_DTXR"/>
    <property type="match status" value="1"/>
</dbReference>
<keyword evidence="11" id="KW-0804">Transcription</keyword>
<evidence type="ECO:0000256" key="11">
    <source>
        <dbReference type="ARBA" id="ARBA00023163"/>
    </source>
</evidence>
<dbReference type="InterPro" id="IPR001367">
    <property type="entry name" value="Fe_dep_repressor"/>
</dbReference>
<keyword evidence="9" id="KW-0238">DNA-binding</keyword>
<feature type="domain" description="HTH dtxR-type" evidence="16">
    <location>
        <begin position="1"/>
        <end position="68"/>
    </location>
</feature>
<dbReference type="InterPro" id="IPR008988">
    <property type="entry name" value="Transcriptional_repressor_C"/>
</dbReference>
<evidence type="ECO:0000256" key="5">
    <source>
        <dbReference type="ARBA" id="ARBA00022490"/>
    </source>
</evidence>
<evidence type="ECO:0000256" key="3">
    <source>
        <dbReference type="ARBA" id="ARBA00011738"/>
    </source>
</evidence>
<dbReference type="SUPFAM" id="SSF46785">
    <property type="entry name" value="Winged helix' DNA-binding domain"/>
    <property type="match status" value="1"/>
</dbReference>
<evidence type="ECO:0000256" key="4">
    <source>
        <dbReference type="ARBA" id="ARBA00016140"/>
    </source>
</evidence>
<dbReference type="InterPro" id="IPR036390">
    <property type="entry name" value="WH_DNA-bd_sf"/>
</dbReference>
<evidence type="ECO:0000256" key="15">
    <source>
        <dbReference type="ARBA" id="ARBA00033329"/>
    </source>
</evidence>
<gene>
    <name evidence="17" type="ORF">I6I10_06805</name>
</gene>
<organism evidence="17 18">
    <name type="scientific">Corynebacterium glucuronolyticum</name>
    <dbReference type="NCBI Taxonomy" id="39791"/>
    <lineage>
        <taxon>Bacteria</taxon>
        <taxon>Bacillati</taxon>
        <taxon>Actinomycetota</taxon>
        <taxon>Actinomycetes</taxon>
        <taxon>Mycobacteriales</taxon>
        <taxon>Corynebacteriaceae</taxon>
        <taxon>Corynebacterium</taxon>
    </lineage>
</organism>
<dbReference type="OrthoDB" id="9791355at2"/>
<dbReference type="GO" id="GO:0003700">
    <property type="term" value="F:DNA-binding transcription factor activity"/>
    <property type="evidence" value="ECO:0007669"/>
    <property type="project" value="InterPro"/>
</dbReference>
<keyword evidence="6" id="KW-0678">Repressor</keyword>
<evidence type="ECO:0000256" key="9">
    <source>
        <dbReference type="ARBA" id="ARBA00023125"/>
    </source>
</evidence>
<evidence type="ECO:0000256" key="7">
    <source>
        <dbReference type="ARBA" id="ARBA00023004"/>
    </source>
</evidence>
<dbReference type="FunFam" id="1.10.60.10:FF:000004">
    <property type="entry name" value="DtxR family transcriptional regulator"/>
    <property type="match status" value="1"/>
</dbReference>
<keyword evidence="12" id="KW-0464">Manganese</keyword>
<evidence type="ECO:0000256" key="13">
    <source>
        <dbReference type="ARBA" id="ARBA00032593"/>
    </source>
</evidence>
<dbReference type="Gene3D" id="1.10.10.10">
    <property type="entry name" value="Winged helix-like DNA-binding domain superfamily/Winged helix DNA-binding domain"/>
    <property type="match status" value="1"/>
</dbReference>
<evidence type="ECO:0000256" key="2">
    <source>
        <dbReference type="ARBA" id="ARBA00007871"/>
    </source>
</evidence>
<evidence type="ECO:0000256" key="8">
    <source>
        <dbReference type="ARBA" id="ARBA00023015"/>
    </source>
</evidence>
<keyword evidence="10" id="KW-0010">Activator</keyword>
<dbReference type="RefSeq" id="WP_005389387.1">
    <property type="nucleotide sequence ID" value="NZ_CP066007.1"/>
</dbReference>
<dbReference type="InterPro" id="IPR036421">
    <property type="entry name" value="Fe_dep_repressor_sf"/>
</dbReference>
<dbReference type="GO" id="GO:0046983">
    <property type="term" value="F:protein dimerization activity"/>
    <property type="evidence" value="ECO:0007669"/>
    <property type="project" value="InterPro"/>
</dbReference>
<sequence length="225" mass="24310">MHPLDLPDRSQDYLKAIYDHEERSSTPATLTKVAEVVGQKPSTASEAIKRLASIGLVNHERYQGITLTEEGSRIALAMARRHRILETFLVETLGYTWDEVHEEADVLEHAVSDRFLERLDAHLGYPTHDPHGDPIPAADGTIAQTATVPLSRVAPGTGIRIARIGDSDPELLRYLAEQNILPGHIIDMPEPPVAGIAHVLVDGAAVAVAEAALGEIFVSAGEAES</sequence>
<protein>
    <recommendedName>
        <fullName evidence="4">Diphtheria toxin repressor</fullName>
    </recommendedName>
    <alternativeName>
        <fullName evidence="14">Iron-dependent diphtheria tox regulatory element</fullName>
    </alternativeName>
    <alternativeName>
        <fullName evidence="13">Manganese transport regulator</fullName>
    </alternativeName>
    <alternativeName>
        <fullName evidence="15">Tox regulatory factor</fullName>
    </alternativeName>
</protein>
<dbReference type="Pfam" id="PF01325">
    <property type="entry name" value="Fe_dep_repress"/>
    <property type="match status" value="1"/>
</dbReference>
<dbReference type="InterPro" id="IPR022687">
    <property type="entry name" value="HTH_DTXR"/>
</dbReference>
<comment type="subunit">
    <text evidence="3">Homodimer.</text>
</comment>
<keyword evidence="7" id="KW-0408">Iron</keyword>
<evidence type="ECO:0000256" key="10">
    <source>
        <dbReference type="ARBA" id="ARBA00023159"/>
    </source>
</evidence>
<dbReference type="Proteomes" id="UP000596145">
    <property type="component" value="Chromosome"/>
</dbReference>
<evidence type="ECO:0000259" key="16">
    <source>
        <dbReference type="PROSITE" id="PS50944"/>
    </source>
</evidence>
<dbReference type="AlphaFoldDB" id="A0A7T4EHN2"/>
<dbReference type="EMBL" id="CP066007">
    <property type="protein sequence ID" value="QQB47573.1"/>
    <property type="molecule type" value="Genomic_DNA"/>
</dbReference>
<dbReference type="InterPro" id="IPR036388">
    <property type="entry name" value="WH-like_DNA-bd_sf"/>
</dbReference>
<comment type="subcellular location">
    <subcellularLocation>
        <location evidence="1">Cytoplasm</location>
    </subcellularLocation>
</comment>
<dbReference type="InterPro" id="IPR007167">
    <property type="entry name" value="Fe-transptr_FeoA-like"/>
</dbReference>
<dbReference type="InterPro" id="IPR050536">
    <property type="entry name" value="DtxR_MntR_Metal-Reg"/>
</dbReference>
<dbReference type="GO" id="GO:0005737">
    <property type="term" value="C:cytoplasm"/>
    <property type="evidence" value="ECO:0007669"/>
    <property type="project" value="UniProtKB-SubCell"/>
</dbReference>
<dbReference type="InterPro" id="IPR038157">
    <property type="entry name" value="FeoA_core_dom"/>
</dbReference>